<feature type="signal peptide" evidence="1">
    <location>
        <begin position="1"/>
        <end position="23"/>
    </location>
</feature>
<name>K0NKJ1_DESTT</name>
<gene>
    <name evidence="2" type="ordered locus">TOL2_C22970</name>
</gene>
<organism evidence="2 3">
    <name type="scientific">Desulfobacula toluolica (strain DSM 7467 / Tol2)</name>
    <dbReference type="NCBI Taxonomy" id="651182"/>
    <lineage>
        <taxon>Bacteria</taxon>
        <taxon>Pseudomonadati</taxon>
        <taxon>Thermodesulfobacteriota</taxon>
        <taxon>Desulfobacteria</taxon>
        <taxon>Desulfobacterales</taxon>
        <taxon>Desulfobacteraceae</taxon>
        <taxon>Desulfobacula</taxon>
    </lineage>
</organism>
<dbReference type="RefSeq" id="WP_014957770.1">
    <property type="nucleotide sequence ID" value="NC_018645.1"/>
</dbReference>
<keyword evidence="3" id="KW-1185">Reference proteome</keyword>
<protein>
    <submittedName>
        <fullName evidence="2">Uncharacterized protein</fullName>
    </submittedName>
</protein>
<dbReference type="KEGG" id="dto:TOL2_C22970"/>
<sequence length="556" mass="59608">MKRKIICLAAFFLAFIMVQIVNAAGPVAGLFLVDSPTLLSDNSAEIFIDKNSDGEVTPGDILVTITGITTIHSTTIGSGTAYNEVTALTAIKILSSNNTDVGPVGPDDSFGDQNIDLYEFLAGPVGPADSAWFNWSTGEINLDGAGTAEFTFTPVSGASNDGILLGFVYEDSAQNYNRSIGIQEGLTATSDGDLRLTIGLIPENSDFLSVRAPLYPGAFGAITSSTAIDNTNISLDATILTQNWAPLNFNDNFTGGNGGFSSPESSSQWPIYDNLDFTVTVVSEVIPGECRMTGGNATVSPAVGADGLPTWTYLYEGEDNDYWITTGGQIGAPSGGESRGHWTHTQHGGAEGSFGFHSGTSSAPEGTEISTIECADPGWCVQARCAPFKQIFWTGIGIFAFQHFDAELPGVVPYKKNNPASTFHYYRAMVGDFGENDRPTREASLIDENTDGCNWIDRLKEAGFDTPPGPYEASDAVFLDSEPDPQFGDKGGQICDKCPDYYQIEIYAKGDPNDPGEIIYKFQGFLEHGNYQIHPETGEKCPAIIELIPELFESKK</sequence>
<accession>K0NKJ1</accession>
<evidence type="ECO:0000313" key="2">
    <source>
        <dbReference type="EMBL" id="CCK80458.1"/>
    </source>
</evidence>
<dbReference type="STRING" id="651182.TOL2_C22970"/>
<keyword evidence="1" id="KW-0732">Signal</keyword>
<proteinExistence type="predicted"/>
<dbReference type="Proteomes" id="UP000007347">
    <property type="component" value="Chromosome"/>
</dbReference>
<reference evidence="2 3" key="1">
    <citation type="journal article" date="2013" name="Environ. Microbiol.">
        <title>Complete genome, catabolic sub-proteomes and key-metabolites of Desulfobacula toluolica Tol2, a marine, aromatic compound-degrading, sulfate-reducing bacterium.</title>
        <authorList>
            <person name="Wohlbrand L."/>
            <person name="Jacob J.H."/>
            <person name="Kube M."/>
            <person name="Mussmann M."/>
            <person name="Jarling R."/>
            <person name="Beck A."/>
            <person name="Amann R."/>
            <person name="Wilkes H."/>
            <person name="Reinhardt R."/>
            <person name="Rabus R."/>
        </authorList>
    </citation>
    <scope>NUCLEOTIDE SEQUENCE [LARGE SCALE GENOMIC DNA]</scope>
    <source>
        <strain evidence="3">DSM 7467 / Tol2</strain>
    </source>
</reference>
<dbReference type="AlphaFoldDB" id="K0NKJ1"/>
<dbReference type="InterPro" id="IPR018247">
    <property type="entry name" value="EF_Hand_1_Ca_BS"/>
</dbReference>
<dbReference type="HOGENOM" id="CLU_489781_0_0_7"/>
<dbReference type="OrthoDB" id="6085013at2"/>
<evidence type="ECO:0000313" key="3">
    <source>
        <dbReference type="Proteomes" id="UP000007347"/>
    </source>
</evidence>
<dbReference type="PROSITE" id="PS00018">
    <property type="entry name" value="EF_HAND_1"/>
    <property type="match status" value="1"/>
</dbReference>
<dbReference type="EMBL" id="FO203503">
    <property type="protein sequence ID" value="CCK80458.1"/>
    <property type="molecule type" value="Genomic_DNA"/>
</dbReference>
<evidence type="ECO:0000256" key="1">
    <source>
        <dbReference type="SAM" id="SignalP"/>
    </source>
</evidence>
<feature type="chain" id="PRO_5003838915" evidence="1">
    <location>
        <begin position="24"/>
        <end position="556"/>
    </location>
</feature>